<evidence type="ECO:0000256" key="8">
    <source>
        <dbReference type="ARBA" id="ARBA00022989"/>
    </source>
</evidence>
<keyword evidence="4 18" id="KW-0812">Transmembrane</keyword>
<evidence type="ECO:0000256" key="5">
    <source>
        <dbReference type="ARBA" id="ARBA00022723"/>
    </source>
</evidence>
<comment type="catalytic activity">
    <reaction evidence="17">
        <text>monodehydro-L-ascorbate radical(out) + L-ascorbate(in) = monodehydro-L-ascorbate radical(in) + L-ascorbate(out)</text>
        <dbReference type="Rhea" id="RHEA:66524"/>
        <dbReference type="ChEBI" id="CHEBI:38290"/>
        <dbReference type="ChEBI" id="CHEBI:59513"/>
    </reaction>
    <physiologicalReaction direction="left-to-right" evidence="17">
        <dbReference type="Rhea" id="RHEA:66525"/>
    </physiologicalReaction>
</comment>
<keyword evidence="6" id="KW-1278">Translocase</keyword>
<dbReference type="GO" id="GO:0005765">
    <property type="term" value="C:lysosomal membrane"/>
    <property type="evidence" value="ECO:0007669"/>
    <property type="project" value="TreeGrafter"/>
</dbReference>
<comment type="function">
    <text evidence="16">Transmembrane reductase that uses ascorbate as an electron donor in the cytoplasm and transfers electrons across membranes to reduce monodehydro-L-ascorbate radical in the lumen of secretory vesicles. It is therefore involved the regeneration and homeostasis within secretory vesicles of ascorbate which in turn provides reducing equivalents needed to support the activity of intravesicular enzymes.</text>
</comment>
<evidence type="ECO:0000256" key="1">
    <source>
        <dbReference type="ARBA" id="ARBA00001970"/>
    </source>
</evidence>
<keyword evidence="10 18" id="KW-0472">Membrane</keyword>
<evidence type="ECO:0000256" key="9">
    <source>
        <dbReference type="ARBA" id="ARBA00023004"/>
    </source>
</evidence>
<evidence type="ECO:0000256" key="18">
    <source>
        <dbReference type="SAM" id="Phobius"/>
    </source>
</evidence>
<comment type="cofactor">
    <cofactor evidence="1">
        <name>heme b</name>
        <dbReference type="ChEBI" id="CHEBI:60344"/>
    </cofactor>
</comment>
<dbReference type="Proteomes" id="UP000694892">
    <property type="component" value="Chromosome 9_10S"/>
</dbReference>
<keyword evidence="8 18" id="KW-1133">Transmembrane helix</keyword>
<evidence type="ECO:0000256" key="12">
    <source>
        <dbReference type="ARBA" id="ARBA00024185"/>
    </source>
</evidence>
<gene>
    <name evidence="20" type="ORF">XELAEV_18046095mg</name>
</gene>
<keyword evidence="3" id="KW-0349">Heme</keyword>
<keyword evidence="7" id="KW-0249">Electron transport</keyword>
<evidence type="ECO:0000256" key="10">
    <source>
        <dbReference type="ARBA" id="ARBA00023136"/>
    </source>
</evidence>
<evidence type="ECO:0000256" key="4">
    <source>
        <dbReference type="ARBA" id="ARBA00022692"/>
    </source>
</evidence>
<dbReference type="InterPro" id="IPR043205">
    <property type="entry name" value="CYB561/CYBRD1-like"/>
</dbReference>
<dbReference type="GO" id="GO:0046872">
    <property type="term" value="F:metal ion binding"/>
    <property type="evidence" value="ECO:0007669"/>
    <property type="project" value="UniProtKB-KW"/>
</dbReference>
<keyword evidence="5" id="KW-0479">Metal-binding</keyword>
<evidence type="ECO:0000256" key="15">
    <source>
        <dbReference type="ARBA" id="ARBA00032709"/>
    </source>
</evidence>
<dbReference type="GO" id="GO:0042584">
    <property type="term" value="C:chromaffin granule membrane"/>
    <property type="evidence" value="ECO:0007669"/>
    <property type="project" value="UniProtKB-SubCell"/>
</dbReference>
<evidence type="ECO:0000313" key="20">
    <source>
        <dbReference type="EMBL" id="OCT60075.1"/>
    </source>
</evidence>
<evidence type="ECO:0000256" key="7">
    <source>
        <dbReference type="ARBA" id="ARBA00022982"/>
    </source>
</evidence>
<feature type="transmembrane region" description="Helical" evidence="18">
    <location>
        <begin position="82"/>
        <end position="104"/>
    </location>
</feature>
<dbReference type="GO" id="GO:0016491">
    <property type="term" value="F:oxidoreductase activity"/>
    <property type="evidence" value="ECO:0007669"/>
    <property type="project" value="InterPro"/>
</dbReference>
<dbReference type="SMART" id="SM00665">
    <property type="entry name" value="B561"/>
    <property type="match status" value="1"/>
</dbReference>
<dbReference type="InterPro" id="IPR006593">
    <property type="entry name" value="Cyt_b561/ferric_Rdtase_TM"/>
</dbReference>
<name>A0A974BSZ9_XENLA</name>
<dbReference type="Gene3D" id="1.20.120.1770">
    <property type="match status" value="1"/>
</dbReference>
<comment type="subcellular location">
    <subcellularLocation>
        <location evidence="12">Cytoplasmic vesicle</location>
        <location evidence="12">Secretory vesicle</location>
        <location evidence="12">Chromaffin granule membrane</location>
        <topology evidence="12">Multi-pass membrane protein</topology>
    </subcellularLocation>
</comment>
<evidence type="ECO:0000256" key="3">
    <source>
        <dbReference type="ARBA" id="ARBA00022617"/>
    </source>
</evidence>
<dbReference type="PANTHER" id="PTHR10106">
    <property type="entry name" value="CYTOCHROME B561-RELATED"/>
    <property type="match status" value="1"/>
</dbReference>
<evidence type="ECO:0000256" key="16">
    <source>
        <dbReference type="ARBA" id="ARBA00045973"/>
    </source>
</evidence>
<feature type="transmembrane region" description="Helical" evidence="18">
    <location>
        <begin position="12"/>
        <end position="34"/>
    </location>
</feature>
<evidence type="ECO:0000256" key="11">
    <source>
        <dbReference type="ARBA" id="ARBA00023329"/>
    </source>
</evidence>
<accession>A0A974BSZ9</accession>
<evidence type="ECO:0000256" key="14">
    <source>
        <dbReference type="ARBA" id="ARBA00030896"/>
    </source>
</evidence>
<dbReference type="Pfam" id="PF03188">
    <property type="entry name" value="Cytochrom_B561"/>
    <property type="match status" value="1"/>
</dbReference>
<reference evidence="21" key="1">
    <citation type="journal article" date="2016" name="Nature">
        <title>Genome evolution in the allotetraploid frog Xenopus laevis.</title>
        <authorList>
            <person name="Session A.M."/>
            <person name="Uno Y."/>
            <person name="Kwon T."/>
            <person name="Chapman J.A."/>
            <person name="Toyoda A."/>
            <person name="Takahashi S."/>
            <person name="Fukui A."/>
            <person name="Hikosaka A."/>
            <person name="Suzuki A."/>
            <person name="Kondo M."/>
            <person name="van Heeringen S.J."/>
            <person name="Quigley I."/>
            <person name="Heinz S."/>
            <person name="Ogino H."/>
            <person name="Ochi H."/>
            <person name="Hellsten U."/>
            <person name="Lyons J.B."/>
            <person name="Simakov O."/>
            <person name="Putnam N."/>
            <person name="Stites J."/>
            <person name="Kuroki Y."/>
            <person name="Tanaka T."/>
            <person name="Michiue T."/>
            <person name="Watanabe M."/>
            <person name="Bogdanovic O."/>
            <person name="Lister R."/>
            <person name="Georgiou G."/>
            <person name="Paranjpe S.S."/>
            <person name="van Kruijsbergen I."/>
            <person name="Shu S."/>
            <person name="Carlson J."/>
            <person name="Kinoshita T."/>
            <person name="Ohta Y."/>
            <person name="Mawaribuchi S."/>
            <person name="Jenkins J."/>
            <person name="Grimwood J."/>
            <person name="Schmutz J."/>
            <person name="Mitros T."/>
            <person name="Mozaffari S.V."/>
            <person name="Suzuki Y."/>
            <person name="Haramoto Y."/>
            <person name="Yamamoto T.S."/>
            <person name="Takagi C."/>
            <person name="Heald R."/>
            <person name="Miller K."/>
            <person name="Haudenschild C."/>
            <person name="Kitzman J."/>
            <person name="Nakayama T."/>
            <person name="Izutsu Y."/>
            <person name="Robert J."/>
            <person name="Fortriede J."/>
            <person name="Burns K."/>
            <person name="Lotay V."/>
            <person name="Karimi K."/>
            <person name="Yasuoka Y."/>
            <person name="Dichmann D.S."/>
            <person name="Flajnik M.F."/>
            <person name="Houston D.W."/>
            <person name="Shendure J."/>
            <person name="DuPasquier L."/>
            <person name="Vize P.D."/>
            <person name="Zorn A.M."/>
            <person name="Ito M."/>
            <person name="Marcotte E.M."/>
            <person name="Wallingford J.B."/>
            <person name="Ito Y."/>
            <person name="Asashima M."/>
            <person name="Ueno N."/>
            <person name="Matsuda Y."/>
            <person name="Veenstra G.J."/>
            <person name="Fujiyama A."/>
            <person name="Harland R.M."/>
            <person name="Taira M."/>
            <person name="Rokhsar D.S."/>
        </authorList>
    </citation>
    <scope>NUCLEOTIDE SEQUENCE [LARGE SCALE GENOMIC DNA]</scope>
    <source>
        <strain evidence="21">J</strain>
    </source>
</reference>
<protein>
    <recommendedName>
        <fullName evidence="13">Transmembrane ascorbate-dependent reductase CYB561</fullName>
    </recommendedName>
    <alternativeName>
        <fullName evidence="14">Cytochrome b-561</fullName>
    </alternativeName>
    <alternativeName>
        <fullName evidence="15">Cytochrome b561</fullName>
    </alternativeName>
</protein>
<organism evidence="20 21">
    <name type="scientific">Xenopus laevis</name>
    <name type="common">African clawed frog</name>
    <dbReference type="NCBI Taxonomy" id="8355"/>
    <lineage>
        <taxon>Eukaryota</taxon>
        <taxon>Metazoa</taxon>
        <taxon>Chordata</taxon>
        <taxon>Craniata</taxon>
        <taxon>Vertebrata</taxon>
        <taxon>Euteleostomi</taxon>
        <taxon>Amphibia</taxon>
        <taxon>Batrachia</taxon>
        <taxon>Anura</taxon>
        <taxon>Pipoidea</taxon>
        <taxon>Pipidae</taxon>
        <taxon>Xenopodinae</taxon>
        <taxon>Xenopus</taxon>
        <taxon>Xenopus</taxon>
    </lineage>
</organism>
<keyword evidence="9" id="KW-0408">Iron</keyword>
<feature type="domain" description="Cytochrome b561" evidence="19">
    <location>
        <begin position="1"/>
        <end position="119"/>
    </location>
</feature>
<evidence type="ECO:0000313" key="21">
    <source>
        <dbReference type="Proteomes" id="UP000694892"/>
    </source>
</evidence>
<keyword evidence="2" id="KW-0813">Transport</keyword>
<evidence type="ECO:0000256" key="17">
    <source>
        <dbReference type="ARBA" id="ARBA00047447"/>
    </source>
</evidence>
<dbReference type="PROSITE" id="PS50939">
    <property type="entry name" value="CYTOCHROME_B561"/>
    <property type="match status" value="1"/>
</dbReference>
<proteinExistence type="predicted"/>
<sequence>MVNALNIGFMPYLVAGSQIPGIAILAITIAWLAHYRGALLVYRVFRNETKRSTKILHGALHIMALLISLVGIIAVFSSTKPMGIQILYSLHSWCGITTFSLYILQVGGHKLLLLRFKFK</sequence>
<feature type="transmembrane region" description="Helical" evidence="18">
    <location>
        <begin position="55"/>
        <end position="76"/>
    </location>
</feature>
<evidence type="ECO:0000259" key="19">
    <source>
        <dbReference type="PROSITE" id="PS50939"/>
    </source>
</evidence>
<evidence type="ECO:0000256" key="13">
    <source>
        <dbReference type="ARBA" id="ARBA00024231"/>
    </source>
</evidence>
<dbReference type="EMBL" id="CM004483">
    <property type="protein sequence ID" value="OCT60075.1"/>
    <property type="molecule type" value="Genomic_DNA"/>
</dbReference>
<evidence type="ECO:0000256" key="6">
    <source>
        <dbReference type="ARBA" id="ARBA00022967"/>
    </source>
</evidence>
<dbReference type="AlphaFoldDB" id="A0A974BSZ9"/>
<keyword evidence="11" id="KW-0968">Cytoplasmic vesicle</keyword>
<evidence type="ECO:0000256" key="2">
    <source>
        <dbReference type="ARBA" id="ARBA00022448"/>
    </source>
</evidence>
<dbReference type="PANTHER" id="PTHR10106:SF14">
    <property type="entry name" value="TRANSMEMBRANE ASCORBATE-DEPENDENT REDUCTASE CYB561"/>
    <property type="match status" value="1"/>
</dbReference>